<comment type="caution">
    <text evidence="1">The sequence shown here is derived from an EMBL/GenBank/DDBJ whole genome shotgun (WGS) entry which is preliminary data.</text>
</comment>
<reference evidence="1 2" key="1">
    <citation type="submission" date="2015-06" db="EMBL/GenBank/DDBJ databases">
        <authorList>
            <person name="Ju K.-S."/>
            <person name="Doroghazi J.R."/>
            <person name="Metcalf W.W."/>
        </authorList>
    </citation>
    <scope>NUCLEOTIDE SEQUENCE [LARGE SCALE GENOMIC DNA]</scope>
    <source>
        <strain evidence="1 2">NRRL 3414</strain>
    </source>
</reference>
<name>A0A0J7ZEK7_STRVR</name>
<evidence type="ECO:0000313" key="1">
    <source>
        <dbReference type="EMBL" id="KMS74269.1"/>
    </source>
</evidence>
<proteinExistence type="predicted"/>
<dbReference type="EMBL" id="LFNT01000014">
    <property type="protein sequence ID" value="KMS74269.1"/>
    <property type="molecule type" value="Genomic_DNA"/>
</dbReference>
<gene>
    <name evidence="1" type="ORF">ACM01_15335</name>
</gene>
<dbReference type="OrthoDB" id="4315633at2"/>
<dbReference type="AlphaFoldDB" id="A0A0J7ZEK7"/>
<evidence type="ECO:0000313" key="2">
    <source>
        <dbReference type="Proteomes" id="UP000037432"/>
    </source>
</evidence>
<dbReference type="RefSeq" id="WP_048581751.1">
    <property type="nucleotide sequence ID" value="NZ_LFNT01000014.1"/>
</dbReference>
<sequence length="111" mass="12209">MTDQQQAPSPDPDGEALDRPLTLAVLRHLVREDWKGLPGDTLVVLSRDAEGNLFSPFSTYCHSRYAPTHSDLVGDVFPLPEELKRDPGLRELYGDTIPDTAVPALVLFPLG</sequence>
<dbReference type="Proteomes" id="UP000037432">
    <property type="component" value="Unassembled WGS sequence"/>
</dbReference>
<accession>A0A0J7ZEK7</accession>
<protein>
    <submittedName>
        <fullName evidence="1">Uncharacterized protein</fullName>
    </submittedName>
</protein>
<organism evidence="1 2">
    <name type="scientific">Streptomyces viridochromogenes</name>
    <dbReference type="NCBI Taxonomy" id="1938"/>
    <lineage>
        <taxon>Bacteria</taxon>
        <taxon>Bacillati</taxon>
        <taxon>Actinomycetota</taxon>
        <taxon>Actinomycetes</taxon>
        <taxon>Kitasatosporales</taxon>
        <taxon>Streptomycetaceae</taxon>
        <taxon>Streptomyces</taxon>
    </lineage>
</organism>
<dbReference type="PATRIC" id="fig|1938.3.peg.8655"/>